<sequence length="226" mass="25181">MTTVERVLNARSVVPVASSSASLTYLSTTSTFSAVHLLHLKPFSSLLRSSSTSFFAGKSGYVLESRRGLRSSRRSHLALTNLIKAAFLVEWIGKLINFLAKTPAKMFAQKLEDDLDKAAKMVKTAAGIVASIARETDEFAEEVERIAEQTEKFAEKVSEVTEKIETEIDDILDVIEVVFHFALSKPQWRRPEGSKFKAVSMICKLPEEGSTFVNCFWMLLLMPPSK</sequence>
<organism evidence="1 2">
    <name type="scientific">Ceratopteris richardii</name>
    <name type="common">Triangle waterfern</name>
    <dbReference type="NCBI Taxonomy" id="49495"/>
    <lineage>
        <taxon>Eukaryota</taxon>
        <taxon>Viridiplantae</taxon>
        <taxon>Streptophyta</taxon>
        <taxon>Embryophyta</taxon>
        <taxon>Tracheophyta</taxon>
        <taxon>Polypodiopsida</taxon>
        <taxon>Polypodiidae</taxon>
        <taxon>Polypodiales</taxon>
        <taxon>Pteridineae</taxon>
        <taxon>Pteridaceae</taxon>
        <taxon>Parkerioideae</taxon>
        <taxon>Ceratopteris</taxon>
    </lineage>
</organism>
<evidence type="ECO:0000313" key="1">
    <source>
        <dbReference type="EMBL" id="KAH7282886.1"/>
    </source>
</evidence>
<dbReference type="EMBL" id="CM035440">
    <property type="protein sequence ID" value="KAH7282886.1"/>
    <property type="molecule type" value="Genomic_DNA"/>
</dbReference>
<protein>
    <submittedName>
        <fullName evidence="1">Uncharacterized protein</fullName>
    </submittedName>
</protein>
<accession>A0A8T2QGN8</accession>
<comment type="caution">
    <text evidence="1">The sequence shown here is derived from an EMBL/GenBank/DDBJ whole genome shotgun (WGS) entry which is preliminary data.</text>
</comment>
<evidence type="ECO:0000313" key="2">
    <source>
        <dbReference type="Proteomes" id="UP000825935"/>
    </source>
</evidence>
<dbReference type="Proteomes" id="UP000825935">
    <property type="component" value="Chromosome 35"/>
</dbReference>
<name>A0A8T2QGN8_CERRI</name>
<keyword evidence="2" id="KW-1185">Reference proteome</keyword>
<dbReference type="AlphaFoldDB" id="A0A8T2QGN8"/>
<gene>
    <name evidence="1" type="ORF">KP509_35G051500</name>
</gene>
<dbReference type="OrthoDB" id="1928445at2759"/>
<dbReference type="SUPFAM" id="SSF58104">
    <property type="entry name" value="Methyl-accepting chemotaxis protein (MCP) signaling domain"/>
    <property type="match status" value="1"/>
</dbReference>
<reference evidence="1" key="1">
    <citation type="submission" date="2021-08" db="EMBL/GenBank/DDBJ databases">
        <title>WGS assembly of Ceratopteris richardii.</title>
        <authorList>
            <person name="Marchant D.B."/>
            <person name="Chen G."/>
            <person name="Jenkins J."/>
            <person name="Shu S."/>
            <person name="Leebens-Mack J."/>
            <person name="Grimwood J."/>
            <person name="Schmutz J."/>
            <person name="Soltis P."/>
            <person name="Soltis D."/>
            <person name="Chen Z.-H."/>
        </authorList>
    </citation>
    <scope>NUCLEOTIDE SEQUENCE</scope>
    <source>
        <strain evidence="1">Whitten #5841</strain>
        <tissue evidence="1">Leaf</tissue>
    </source>
</reference>
<proteinExistence type="predicted"/>